<accession>A0ABV6ZU35</accession>
<dbReference type="Gene3D" id="2.40.30.10">
    <property type="entry name" value="Translation factors"/>
    <property type="match status" value="1"/>
</dbReference>
<dbReference type="Gene3D" id="3.30.160.810">
    <property type="match status" value="1"/>
</dbReference>
<dbReference type="PANTHER" id="PTHR11229">
    <property type="entry name" value="50S RIBOSOMAL PROTEIN L3"/>
    <property type="match status" value="1"/>
</dbReference>
<proteinExistence type="inferred from homology"/>
<feature type="compositionally biased region" description="Low complexity" evidence="11">
    <location>
        <begin position="230"/>
        <end position="259"/>
    </location>
</feature>
<evidence type="ECO:0000256" key="5">
    <source>
        <dbReference type="ARBA" id="ARBA00022980"/>
    </source>
</evidence>
<evidence type="ECO:0000256" key="2">
    <source>
        <dbReference type="ARBA" id="ARBA00022481"/>
    </source>
</evidence>
<evidence type="ECO:0000256" key="11">
    <source>
        <dbReference type="SAM" id="MobiDB-lite"/>
    </source>
</evidence>
<dbReference type="Pfam" id="PF00297">
    <property type="entry name" value="Ribosomal_L3"/>
    <property type="match status" value="1"/>
</dbReference>
<keyword evidence="5 8" id="KW-0689">Ribosomal protein</keyword>
<dbReference type="InterPro" id="IPR009000">
    <property type="entry name" value="Transl_B-barrel_sf"/>
</dbReference>
<comment type="subunit">
    <text evidence="8 10">Part of the 50S ribosomal subunit. Forms a cluster with proteins L14 and L19.</text>
</comment>
<dbReference type="GO" id="GO:0005840">
    <property type="term" value="C:ribosome"/>
    <property type="evidence" value="ECO:0007669"/>
    <property type="project" value="UniProtKB-KW"/>
</dbReference>
<dbReference type="RefSeq" id="WP_343163379.1">
    <property type="nucleotide sequence ID" value="NZ_JBHRSV010000001.1"/>
</dbReference>
<dbReference type="InterPro" id="IPR019926">
    <property type="entry name" value="Ribosomal_uL3_CS"/>
</dbReference>
<dbReference type="InterPro" id="IPR019927">
    <property type="entry name" value="Ribosomal_uL3_bac/org-type"/>
</dbReference>
<evidence type="ECO:0000256" key="6">
    <source>
        <dbReference type="ARBA" id="ARBA00023274"/>
    </source>
</evidence>
<dbReference type="SUPFAM" id="SSF50447">
    <property type="entry name" value="Translation proteins"/>
    <property type="match status" value="1"/>
</dbReference>
<dbReference type="PANTHER" id="PTHR11229:SF16">
    <property type="entry name" value="LARGE RIBOSOMAL SUBUNIT PROTEIN UL3C"/>
    <property type="match status" value="1"/>
</dbReference>
<evidence type="ECO:0000313" key="12">
    <source>
        <dbReference type="EMBL" id="MFC2924923.1"/>
    </source>
</evidence>
<evidence type="ECO:0000256" key="8">
    <source>
        <dbReference type="HAMAP-Rule" id="MF_01325"/>
    </source>
</evidence>
<dbReference type="InterPro" id="IPR000597">
    <property type="entry name" value="Ribosomal_uL3"/>
</dbReference>
<keyword evidence="6 8" id="KW-0687">Ribonucleoprotein</keyword>
<evidence type="ECO:0000256" key="7">
    <source>
        <dbReference type="ARBA" id="ARBA00035243"/>
    </source>
</evidence>
<comment type="PTM">
    <text evidence="8">Methylated by PrmB.</text>
</comment>
<evidence type="ECO:0000256" key="9">
    <source>
        <dbReference type="RuleBase" id="RU003905"/>
    </source>
</evidence>
<keyword evidence="2 8" id="KW-0488">Methylation</keyword>
<name>A0ABV6ZU35_9PROT</name>
<evidence type="ECO:0000256" key="3">
    <source>
        <dbReference type="ARBA" id="ARBA00022730"/>
    </source>
</evidence>
<evidence type="ECO:0000256" key="4">
    <source>
        <dbReference type="ARBA" id="ARBA00022884"/>
    </source>
</evidence>
<protein>
    <recommendedName>
        <fullName evidence="7 8">Large ribosomal subunit protein uL3</fullName>
    </recommendedName>
</protein>
<dbReference type="NCBIfam" id="TIGR03625">
    <property type="entry name" value="L3_bact"/>
    <property type="match status" value="1"/>
</dbReference>
<feature type="region of interest" description="Disordered" evidence="11">
    <location>
        <begin position="220"/>
        <end position="267"/>
    </location>
</feature>
<keyword evidence="4 8" id="KW-0694">RNA-binding</keyword>
<reference evidence="13" key="1">
    <citation type="journal article" date="2019" name="Int. J. Syst. Evol. Microbiol.">
        <title>The Global Catalogue of Microorganisms (GCM) 10K type strain sequencing project: providing services to taxonomists for standard genome sequencing and annotation.</title>
        <authorList>
            <consortium name="The Broad Institute Genomics Platform"/>
            <consortium name="The Broad Institute Genome Sequencing Center for Infectious Disease"/>
            <person name="Wu L."/>
            <person name="Ma J."/>
        </authorList>
    </citation>
    <scope>NUCLEOTIDE SEQUENCE [LARGE SCALE GENOMIC DNA]</scope>
    <source>
        <strain evidence="13">KCTC 52487</strain>
    </source>
</reference>
<dbReference type="PROSITE" id="PS00474">
    <property type="entry name" value="RIBOSOMAL_L3"/>
    <property type="match status" value="1"/>
</dbReference>
<comment type="caution">
    <text evidence="12">The sequence shown here is derived from an EMBL/GenBank/DDBJ whole genome shotgun (WGS) entry which is preliminary data.</text>
</comment>
<keyword evidence="3 8" id="KW-0699">rRNA-binding</keyword>
<dbReference type="Proteomes" id="UP001595379">
    <property type="component" value="Unassembled WGS sequence"/>
</dbReference>
<evidence type="ECO:0000313" key="13">
    <source>
        <dbReference type="Proteomes" id="UP001595379"/>
    </source>
</evidence>
<dbReference type="HAMAP" id="MF_01325_B">
    <property type="entry name" value="Ribosomal_uL3_B"/>
    <property type="match status" value="1"/>
</dbReference>
<evidence type="ECO:0000256" key="1">
    <source>
        <dbReference type="ARBA" id="ARBA00006540"/>
    </source>
</evidence>
<comment type="function">
    <text evidence="8 10">One of the primary rRNA binding proteins, it binds directly near the 3'-end of the 23S rRNA, where it nucleates assembly of the 50S subunit.</text>
</comment>
<feature type="modified residue" description="N5-methylglutamine" evidence="8">
    <location>
        <position position="151"/>
    </location>
</feature>
<dbReference type="EMBL" id="JBHRSV010000001">
    <property type="protein sequence ID" value="MFC2924923.1"/>
    <property type="molecule type" value="Genomic_DNA"/>
</dbReference>
<gene>
    <name evidence="8 12" type="primary">rplC</name>
    <name evidence="12" type="ORF">ACFOOR_02255</name>
</gene>
<organism evidence="12 13">
    <name type="scientific">Hyphobacterium vulgare</name>
    <dbReference type="NCBI Taxonomy" id="1736751"/>
    <lineage>
        <taxon>Bacteria</taxon>
        <taxon>Pseudomonadati</taxon>
        <taxon>Pseudomonadota</taxon>
        <taxon>Alphaproteobacteria</taxon>
        <taxon>Maricaulales</taxon>
        <taxon>Maricaulaceae</taxon>
        <taxon>Hyphobacterium</taxon>
    </lineage>
</organism>
<evidence type="ECO:0000256" key="10">
    <source>
        <dbReference type="RuleBase" id="RU003906"/>
    </source>
</evidence>
<comment type="similarity">
    <text evidence="1 8 9">Belongs to the universal ribosomal protein uL3 family.</text>
</comment>
<sequence>MRTGIIAKKMGMTRVFAEDGAHIPVTVLHMDGCQVVAQRTQDRDGYVALQLGAGTAKAKRTSKAMRGHFAKAQVAPRKKLIEFRVSEDNLIPAGAELTADHFVPGQKVDVAAKSIGRGFTGAMRRWNFGGLRASHGVSVSHRSHGSIGQCQDPGKVFKGKKMAGHYGVERVTTQNLEIVRVDVERGVILVRGAVPGPNGGWVEVRDAVKGVKADDLPLPGKFRTLDEKNAPAQEAAPETEAPAEAAAPAEEVAAEVQADAGEEESKS</sequence>
<keyword evidence="13" id="KW-1185">Reference proteome</keyword>